<organism evidence="3 4">
    <name type="scientific">Mycena chlorophos</name>
    <name type="common">Agaric fungus</name>
    <name type="synonym">Agaricus chlorophos</name>
    <dbReference type="NCBI Taxonomy" id="658473"/>
    <lineage>
        <taxon>Eukaryota</taxon>
        <taxon>Fungi</taxon>
        <taxon>Dikarya</taxon>
        <taxon>Basidiomycota</taxon>
        <taxon>Agaricomycotina</taxon>
        <taxon>Agaricomycetes</taxon>
        <taxon>Agaricomycetidae</taxon>
        <taxon>Agaricales</taxon>
        <taxon>Marasmiineae</taxon>
        <taxon>Mycenaceae</taxon>
        <taxon>Mycena</taxon>
    </lineage>
</organism>
<feature type="compositionally biased region" description="Basic and acidic residues" evidence="1">
    <location>
        <begin position="1145"/>
        <end position="1155"/>
    </location>
</feature>
<dbReference type="PANTHER" id="PTHR38248:SF2">
    <property type="entry name" value="FUNK1 11"/>
    <property type="match status" value="1"/>
</dbReference>
<feature type="compositionally biased region" description="Acidic residues" evidence="1">
    <location>
        <begin position="1156"/>
        <end position="1178"/>
    </location>
</feature>
<evidence type="ECO:0000256" key="1">
    <source>
        <dbReference type="SAM" id="MobiDB-lite"/>
    </source>
</evidence>
<feature type="region of interest" description="Disordered" evidence="1">
    <location>
        <begin position="471"/>
        <end position="517"/>
    </location>
</feature>
<dbReference type="Pfam" id="PF17667">
    <property type="entry name" value="Pkinase_fungal"/>
    <property type="match status" value="1"/>
</dbReference>
<feature type="compositionally biased region" description="Low complexity" evidence="1">
    <location>
        <begin position="1271"/>
        <end position="1290"/>
    </location>
</feature>
<evidence type="ECO:0000313" key="4">
    <source>
        <dbReference type="Proteomes" id="UP000815677"/>
    </source>
</evidence>
<gene>
    <name evidence="3" type="ORF">MCHLO_17089</name>
</gene>
<accession>A0ABQ0MCG4</accession>
<dbReference type="InterPro" id="IPR011009">
    <property type="entry name" value="Kinase-like_dom_sf"/>
</dbReference>
<sequence>MTTQHTLEDIRRLLEEREARHHYDAVGLLAEIPVFAIPGHEPCSIQPSTSRTAFLCLKSLREMALADNETLWSLFGDIASLFKGTSPAETLNEIVKAEFRHVEAFRSELSASQAAHILTQIRLVLATANLFAIDARVEEEFDAYMATLGVEDNASDSAITCHFHMEADRGDFFIFPYFLFVEAFLKTPLITERTQPIPAAIAALDVLVTKTTIHEARHLVAAALHGPSYRAPPILQSMFPRGAKTEQDKAEGWIEQGQGQAHEYLELTRYRSYLVPGLTAMSENPELHEIALRIMGQIAEGPKAGPFYSYLNDAMVAKLAVRVWKGTFLTATRFFRAEDVIQFYGAYADLDKMSQAMAAKGMELSSVKTTGARQSSFQTSSNALIQAFHKQTVKVTPATEISSLRMLVPRLGRKRFGGQVPVELPKLEIRLPMSRHLGSKAFNASASLFADASNSFDASTSDATAPTLVGVELNPRPATQPSKTTRQPGPSPRKTKPGTASTNESNSKAGRKQDSPRLHEVWWAHTKEGYAGDPTMKDPISADAMIDAYMIPRTSAALEIEKAVVDEIVERCEPVLAAARETLKTGKPPSGVRMEKLMVAPYIKYVEAIVELFEHKPLVVDSQNYKIPPLDEREHMTAPDVLLTLPGMVAQPGKGHSYLWDDFSNGGEFKDQTSILNANKLNSSDVGQKAAVQMSKDGRSLLGAHGRCNSWTFSICKHRAMRLFCYDRTGWLGSAPFDWLEGNERLLPTFYYRLFHPPGHPGRIDGDDFTIEPVASELDVRLRVHKAIQAHPFYSTMFPTVASSTNQSLRIKAAIRDPTTGESTQVDCITVGPKIAASYGLFSRATRVYRVILERDAEEIANDPAKGPPKIYALKDAWREACRRPEVDYYDFVARTAGDAAVAAGMATCLGAIDLHELKDVDMGVQVTRFLPPGKDPIHHRRIHTRLLLTPVGTPLRNFSSTKALASALRDGIRHHKIAFDAGLLHRDISDGNILFVEDTQPGTSLPRAFLSDWDYAEFTEAGATAFNALFPDRQRLDRNAVDRSLKDMTGTRQFLAIALMRIKDMKHDGHHDLESFFWLLVWMVLRHVKHKYDGKNKACGSLFDAAGYEKKFSWLFNPVCISQTKNEGLFNLVTAFQKAVKKQNRDNMDAAARDDESEDESDDEESDDEAGDIEGDGSDSAVDVGLDDDENTLPTINLTHLELIDIFEKHLGVKKKKYWPSKDAARVFDLPNTETEVDNVLIYGSTSKRKLVAIEEEKLEVSASKRVKMADGSAARKSASSSVASPTSA</sequence>
<proteinExistence type="predicted"/>
<feature type="region of interest" description="Disordered" evidence="1">
    <location>
        <begin position="1267"/>
        <end position="1290"/>
    </location>
</feature>
<dbReference type="PANTHER" id="PTHR38248">
    <property type="entry name" value="FUNK1 6"/>
    <property type="match status" value="1"/>
</dbReference>
<feature type="domain" description="Fungal-type protein kinase" evidence="2">
    <location>
        <begin position="678"/>
        <end position="1085"/>
    </location>
</feature>
<evidence type="ECO:0000259" key="2">
    <source>
        <dbReference type="Pfam" id="PF17667"/>
    </source>
</evidence>
<evidence type="ECO:0000313" key="3">
    <source>
        <dbReference type="EMBL" id="GAT61019.1"/>
    </source>
</evidence>
<dbReference type="EMBL" id="DF849972">
    <property type="protein sequence ID" value="GAT61019.1"/>
    <property type="molecule type" value="Genomic_DNA"/>
</dbReference>
<protein>
    <recommendedName>
        <fullName evidence="2">Fungal-type protein kinase domain-containing protein</fullName>
    </recommendedName>
</protein>
<dbReference type="Proteomes" id="UP000815677">
    <property type="component" value="Unassembled WGS sequence"/>
</dbReference>
<dbReference type="InterPro" id="IPR040976">
    <property type="entry name" value="Pkinase_fungal"/>
</dbReference>
<feature type="compositionally biased region" description="Polar residues" evidence="1">
    <location>
        <begin position="477"/>
        <end position="488"/>
    </location>
</feature>
<feature type="region of interest" description="Disordered" evidence="1">
    <location>
        <begin position="1145"/>
        <end position="1189"/>
    </location>
</feature>
<dbReference type="Gene3D" id="1.10.510.10">
    <property type="entry name" value="Transferase(Phosphotransferase) domain 1"/>
    <property type="match status" value="1"/>
</dbReference>
<reference evidence="3" key="1">
    <citation type="submission" date="2014-09" db="EMBL/GenBank/DDBJ databases">
        <title>Genome sequence of the luminous mushroom Mycena chlorophos for searching fungal bioluminescence genes.</title>
        <authorList>
            <person name="Tanaka Y."/>
            <person name="Kasuga D."/>
            <person name="Oba Y."/>
            <person name="Hase S."/>
            <person name="Sato K."/>
            <person name="Oba Y."/>
            <person name="Sakakibara Y."/>
        </authorList>
    </citation>
    <scope>NUCLEOTIDE SEQUENCE</scope>
</reference>
<feature type="compositionally biased region" description="Polar residues" evidence="1">
    <location>
        <begin position="498"/>
        <end position="508"/>
    </location>
</feature>
<name>A0ABQ0MCG4_MYCCL</name>
<dbReference type="SUPFAM" id="SSF56112">
    <property type="entry name" value="Protein kinase-like (PK-like)"/>
    <property type="match status" value="1"/>
</dbReference>
<keyword evidence="4" id="KW-1185">Reference proteome</keyword>